<name>A0ABY6VHR2_9ENTR</name>
<dbReference type="Proteomes" id="UP000317652">
    <property type="component" value="Unassembled WGS sequence"/>
</dbReference>
<keyword evidence="3" id="KW-1185">Reference proteome</keyword>
<proteinExistence type="predicted"/>
<keyword evidence="1" id="KW-0472">Membrane</keyword>
<keyword evidence="1" id="KW-0812">Transmembrane</keyword>
<organism evidence="2 3">
    <name type="scientific">Klebsiella spallanzanii</name>
    <dbReference type="NCBI Taxonomy" id="2587528"/>
    <lineage>
        <taxon>Bacteria</taxon>
        <taxon>Pseudomonadati</taxon>
        <taxon>Pseudomonadota</taxon>
        <taxon>Gammaproteobacteria</taxon>
        <taxon>Enterobacterales</taxon>
        <taxon>Enterobacteriaceae</taxon>
        <taxon>Klebsiella/Raoultella group</taxon>
        <taxon>Klebsiella</taxon>
    </lineage>
</organism>
<comment type="caution">
    <text evidence="2">The sequence shown here is derived from an EMBL/GenBank/DDBJ whole genome shotgun (WGS) entry which is preliminary data.</text>
</comment>
<accession>A0ABY6VHR2</accession>
<evidence type="ECO:0000313" key="2">
    <source>
        <dbReference type="EMBL" id="VUS85108.1"/>
    </source>
</evidence>
<reference evidence="2 3" key="1">
    <citation type="submission" date="2019-07" db="EMBL/GenBank/DDBJ databases">
        <authorList>
            <person name="Brisse S."/>
            <person name="Rodrigues C."/>
            <person name="Thorpe H."/>
        </authorList>
    </citation>
    <scope>NUCLEOTIDE SEQUENCE [LARGE SCALE GENOMIC DNA]</scope>
    <source>
        <strain evidence="2">SB6411</strain>
    </source>
</reference>
<gene>
    <name evidence="2" type="ORF">SB6411_03191</name>
</gene>
<dbReference type="EMBL" id="CABGGS010000045">
    <property type="protein sequence ID" value="VUS85108.1"/>
    <property type="molecule type" value="Genomic_DNA"/>
</dbReference>
<protein>
    <submittedName>
        <fullName evidence="2">Uncharacterized protein</fullName>
    </submittedName>
</protein>
<feature type="transmembrane region" description="Helical" evidence="1">
    <location>
        <begin position="32"/>
        <end position="49"/>
    </location>
</feature>
<keyword evidence="1" id="KW-1133">Transmembrane helix</keyword>
<evidence type="ECO:0000313" key="3">
    <source>
        <dbReference type="Proteomes" id="UP000317652"/>
    </source>
</evidence>
<evidence type="ECO:0000256" key="1">
    <source>
        <dbReference type="SAM" id="Phobius"/>
    </source>
</evidence>
<sequence>MENTLNKKLILLALTFSGRTVRKEFVFNKNTPLFLFFDITFILLTLRDYRYRNQILLKP</sequence>